<keyword evidence="3" id="KW-1185">Reference proteome</keyword>
<dbReference type="SUPFAM" id="SSF53448">
    <property type="entry name" value="Nucleotide-diphospho-sugar transferases"/>
    <property type="match status" value="1"/>
</dbReference>
<name>A0A7J4ZTN3_9BACT</name>
<dbReference type="InterPro" id="IPR029044">
    <property type="entry name" value="Nucleotide-diphossugar_trans"/>
</dbReference>
<comment type="caution">
    <text evidence="2">The sequence shown here is derived from an EMBL/GenBank/DDBJ whole genome shotgun (WGS) entry which is preliminary data.</text>
</comment>
<dbReference type="GO" id="GO:0016758">
    <property type="term" value="F:hexosyltransferase activity"/>
    <property type="evidence" value="ECO:0007669"/>
    <property type="project" value="UniProtKB-ARBA"/>
</dbReference>
<dbReference type="InterPro" id="IPR001173">
    <property type="entry name" value="Glyco_trans_2-like"/>
</dbReference>
<dbReference type="Proteomes" id="UP000420562">
    <property type="component" value="Unassembled WGS sequence"/>
</dbReference>
<evidence type="ECO:0000313" key="3">
    <source>
        <dbReference type="Proteomes" id="UP000420562"/>
    </source>
</evidence>
<keyword evidence="2" id="KW-0808">Transferase</keyword>
<sequence>MMTVGTGCRVSVIIPAFNSEQFLAEAITSVLSQTYINIECIVVDDGSTDSTSLVAEGFRDRIKYVHQENAERSAARNAGIAIATGDYLSFLDADDSLAVDKIVDQVYFLETHPEYGAVYSKVRFFREEGERSFFNLDRPTPTGAVLEQLLYGNFITVHSPLIRKSAVDTVIGFNRRLSHNEDWEFFLRLALSGVRFGFIDKYHAFCRMHQSNTSRDEISMHETKWQVVQQFVSEHADELHRQGIDTQQVVSYHEADFGKSLIANGRPDEGRNHIFSASRRSFPQRGKYFLFALLSYVLGQKLCARFGGGEYRTGRDEP</sequence>
<dbReference type="Pfam" id="PF00535">
    <property type="entry name" value="Glycos_transf_2"/>
    <property type="match status" value="1"/>
</dbReference>
<dbReference type="EMBL" id="VZQZ01000003">
    <property type="protein sequence ID" value="KAB0666165.1"/>
    <property type="molecule type" value="Genomic_DNA"/>
</dbReference>
<organism evidence="2 3">
    <name type="scientific">Oryzomonas japonica</name>
    <dbReference type="NCBI Taxonomy" id="2603858"/>
    <lineage>
        <taxon>Bacteria</taxon>
        <taxon>Pseudomonadati</taxon>
        <taxon>Thermodesulfobacteriota</taxon>
        <taxon>Desulfuromonadia</taxon>
        <taxon>Geobacterales</taxon>
        <taxon>Geobacteraceae</taxon>
        <taxon>Oryzomonas</taxon>
    </lineage>
</organism>
<dbReference type="Gene3D" id="3.90.550.10">
    <property type="entry name" value="Spore Coat Polysaccharide Biosynthesis Protein SpsA, Chain A"/>
    <property type="match status" value="1"/>
</dbReference>
<proteinExistence type="predicted"/>
<protein>
    <submittedName>
        <fullName evidence="2">Glycosyltransferase</fullName>
    </submittedName>
</protein>
<gene>
    <name evidence="2" type="ORF">F6V25_06745</name>
</gene>
<reference evidence="2 3" key="1">
    <citation type="submission" date="2019-09" db="EMBL/GenBank/DDBJ databases">
        <title>Geobacter sp. Red96, a novel strain isolated from paddy soil.</title>
        <authorList>
            <person name="Xu Z."/>
            <person name="Masuda Y."/>
            <person name="Itoh H."/>
            <person name="Senoo K."/>
        </authorList>
    </citation>
    <scope>NUCLEOTIDE SEQUENCE [LARGE SCALE GENOMIC DNA]</scope>
    <source>
        <strain evidence="2 3">Red96</strain>
    </source>
</reference>
<dbReference type="AlphaFoldDB" id="A0A7J4ZTN3"/>
<accession>A0A7J4ZTN3</accession>
<feature type="domain" description="Glycosyltransferase 2-like" evidence="1">
    <location>
        <begin position="11"/>
        <end position="135"/>
    </location>
</feature>
<dbReference type="PANTHER" id="PTHR22916">
    <property type="entry name" value="GLYCOSYLTRANSFERASE"/>
    <property type="match status" value="1"/>
</dbReference>
<dbReference type="RefSeq" id="WP_151127846.1">
    <property type="nucleotide sequence ID" value="NZ_VZQZ01000003.1"/>
</dbReference>
<evidence type="ECO:0000313" key="2">
    <source>
        <dbReference type="EMBL" id="KAB0666165.1"/>
    </source>
</evidence>
<evidence type="ECO:0000259" key="1">
    <source>
        <dbReference type="Pfam" id="PF00535"/>
    </source>
</evidence>
<dbReference type="PANTHER" id="PTHR22916:SF3">
    <property type="entry name" value="UDP-GLCNAC:BETAGAL BETA-1,3-N-ACETYLGLUCOSAMINYLTRANSFERASE-LIKE PROTEIN 1"/>
    <property type="match status" value="1"/>
</dbReference>